<evidence type="ECO:0000313" key="3">
    <source>
        <dbReference type="Proteomes" id="UP001248134"/>
    </source>
</evidence>
<protein>
    <recommendedName>
        <fullName evidence="1">SF4 helicase domain-containing protein</fullName>
    </recommendedName>
</protein>
<dbReference type="Gene3D" id="3.40.50.300">
    <property type="entry name" value="P-loop containing nucleotide triphosphate hydrolases"/>
    <property type="match status" value="1"/>
</dbReference>
<evidence type="ECO:0000313" key="2">
    <source>
        <dbReference type="EMBL" id="MDR4328912.1"/>
    </source>
</evidence>
<dbReference type="Pfam" id="PF03796">
    <property type="entry name" value="DnaB_C"/>
    <property type="match status" value="1"/>
</dbReference>
<dbReference type="InterPro" id="IPR007694">
    <property type="entry name" value="DNA_helicase_DnaB-like_C"/>
</dbReference>
<dbReference type="GO" id="GO:0006260">
    <property type="term" value="P:DNA replication"/>
    <property type="evidence" value="ECO:0007669"/>
    <property type="project" value="InterPro"/>
</dbReference>
<gene>
    <name evidence="2" type="ORF">FOS08_24350</name>
</gene>
<reference evidence="2" key="1">
    <citation type="submission" date="2019-07" db="EMBL/GenBank/DDBJ databases">
        <title>Phylogenomic Reclassification of ATCC Bacillus Strains and Various Taxa within the Genus Bacillus.</title>
        <authorList>
            <person name="Riojas M.A."/>
            <person name="Frank A.M."/>
            <person name="Fenn S.L."/>
            <person name="King S.P."/>
            <person name="Brower S.M."/>
            <person name="Hazbon M.H."/>
        </authorList>
    </citation>
    <scope>NUCLEOTIDE SEQUENCE</scope>
    <source>
        <strain evidence="2">NR-12239</strain>
    </source>
</reference>
<organism evidence="2 3">
    <name type="scientific">Bacillus pseudomycoides</name>
    <dbReference type="NCBI Taxonomy" id="64104"/>
    <lineage>
        <taxon>Bacteria</taxon>
        <taxon>Bacillati</taxon>
        <taxon>Bacillota</taxon>
        <taxon>Bacilli</taxon>
        <taxon>Bacillales</taxon>
        <taxon>Bacillaceae</taxon>
        <taxon>Bacillus</taxon>
        <taxon>Bacillus cereus group</taxon>
    </lineage>
</organism>
<dbReference type="InterPro" id="IPR027417">
    <property type="entry name" value="P-loop_NTPase"/>
</dbReference>
<dbReference type="Proteomes" id="UP001248134">
    <property type="component" value="Unassembled WGS sequence"/>
</dbReference>
<proteinExistence type="predicted"/>
<dbReference type="EMBL" id="VLYX01000043">
    <property type="protein sequence ID" value="MDR4328912.1"/>
    <property type="molecule type" value="Genomic_DNA"/>
</dbReference>
<dbReference type="GO" id="GO:0003678">
    <property type="term" value="F:DNA helicase activity"/>
    <property type="evidence" value="ECO:0007669"/>
    <property type="project" value="InterPro"/>
</dbReference>
<sequence>MLQFLVISIDYLQLITGDSTNRGNVFQEMGEVSRKLLARDLNVCVVVLS</sequence>
<feature type="domain" description="SF4 helicase" evidence="1">
    <location>
        <begin position="6"/>
        <end position="49"/>
    </location>
</feature>
<evidence type="ECO:0000259" key="1">
    <source>
        <dbReference type="Pfam" id="PF03796"/>
    </source>
</evidence>
<accession>A0AAJ1Z7K1</accession>
<dbReference type="AlphaFoldDB" id="A0AAJ1Z7K1"/>
<comment type="caution">
    <text evidence="2">The sequence shown here is derived from an EMBL/GenBank/DDBJ whole genome shotgun (WGS) entry which is preliminary data.</text>
</comment>
<dbReference type="GO" id="GO:0005524">
    <property type="term" value="F:ATP binding"/>
    <property type="evidence" value="ECO:0007669"/>
    <property type="project" value="InterPro"/>
</dbReference>
<name>A0AAJ1Z7K1_9BACI</name>